<dbReference type="InterPro" id="IPR004360">
    <property type="entry name" value="Glyas_Fos-R_dOase_dom"/>
</dbReference>
<dbReference type="RefSeq" id="WP_346049559.1">
    <property type="nucleotide sequence ID" value="NZ_JAYGII010000001.1"/>
</dbReference>
<dbReference type="PANTHER" id="PTHR43048">
    <property type="entry name" value="METHYLMALONYL-COA EPIMERASE"/>
    <property type="match status" value="1"/>
</dbReference>
<dbReference type="Gene3D" id="3.10.180.10">
    <property type="entry name" value="2,3-Dihydroxybiphenyl 1,2-Dioxygenase, domain 1"/>
    <property type="match status" value="1"/>
</dbReference>
<dbReference type="GO" id="GO:0046872">
    <property type="term" value="F:metal ion binding"/>
    <property type="evidence" value="ECO:0007669"/>
    <property type="project" value="UniProtKB-KW"/>
</dbReference>
<evidence type="ECO:0000259" key="2">
    <source>
        <dbReference type="PROSITE" id="PS51819"/>
    </source>
</evidence>
<dbReference type="InterPro" id="IPR029068">
    <property type="entry name" value="Glyas_Bleomycin-R_OHBP_Dase"/>
</dbReference>
<sequence length="159" mass="17455">MSHRARFAHVNIVARDWRRLADFYENVFGCLPVGPERDYQGRDLDAGTGLSGARLRGVHLKLPGFDGDAAPTLEIFQYDPSGDDPPRSVNRIGFGHICFQVRDVAAARKSVLANGGSAVGKVVTLSPSPTASVTWCYVKDPEGNILELQRWSPFGFKPR</sequence>
<dbReference type="AlphaFoldDB" id="A0AAP6JDA0"/>
<name>A0AAP6JDA0_9GAMM</name>
<evidence type="ECO:0000256" key="1">
    <source>
        <dbReference type="ARBA" id="ARBA00022723"/>
    </source>
</evidence>
<proteinExistence type="predicted"/>
<dbReference type="Pfam" id="PF00903">
    <property type="entry name" value="Glyoxalase"/>
    <property type="match status" value="1"/>
</dbReference>
<reference evidence="3 4" key="1">
    <citation type="submission" date="2023-12" db="EMBL/GenBank/DDBJ databases">
        <title>Whole-genome sequencing of halo(alkali)philic microorganisms from hypersaline lakes.</title>
        <authorList>
            <person name="Sorokin D.Y."/>
            <person name="Merkel A.Y."/>
            <person name="Messina E."/>
            <person name="Yakimov M."/>
        </authorList>
    </citation>
    <scope>NUCLEOTIDE SEQUENCE [LARGE SCALE GENOMIC DNA]</scope>
    <source>
        <strain evidence="3 4">AB-CW1</strain>
    </source>
</reference>
<gene>
    <name evidence="3" type="ORF">VCB98_01085</name>
</gene>
<keyword evidence="1" id="KW-0479">Metal-binding</keyword>
<evidence type="ECO:0000313" key="3">
    <source>
        <dbReference type="EMBL" id="MEA5444411.1"/>
    </source>
</evidence>
<protein>
    <submittedName>
        <fullName evidence="3">VOC family protein</fullName>
    </submittedName>
</protein>
<dbReference type="InterPro" id="IPR051785">
    <property type="entry name" value="MMCE/EMCE_epimerase"/>
</dbReference>
<dbReference type="SUPFAM" id="SSF54593">
    <property type="entry name" value="Glyoxalase/Bleomycin resistance protein/Dihydroxybiphenyl dioxygenase"/>
    <property type="match status" value="1"/>
</dbReference>
<dbReference type="GO" id="GO:0004493">
    <property type="term" value="F:methylmalonyl-CoA epimerase activity"/>
    <property type="evidence" value="ECO:0007669"/>
    <property type="project" value="TreeGrafter"/>
</dbReference>
<dbReference type="EMBL" id="JAYGII010000001">
    <property type="protein sequence ID" value="MEA5444411.1"/>
    <property type="molecule type" value="Genomic_DNA"/>
</dbReference>
<feature type="domain" description="VOC" evidence="2">
    <location>
        <begin position="6"/>
        <end position="151"/>
    </location>
</feature>
<evidence type="ECO:0000313" key="4">
    <source>
        <dbReference type="Proteomes" id="UP001302316"/>
    </source>
</evidence>
<keyword evidence="4" id="KW-1185">Reference proteome</keyword>
<comment type="caution">
    <text evidence="3">The sequence shown here is derived from an EMBL/GenBank/DDBJ whole genome shotgun (WGS) entry which is preliminary data.</text>
</comment>
<dbReference type="InterPro" id="IPR037523">
    <property type="entry name" value="VOC_core"/>
</dbReference>
<dbReference type="GO" id="GO:0046491">
    <property type="term" value="P:L-methylmalonyl-CoA metabolic process"/>
    <property type="evidence" value="ECO:0007669"/>
    <property type="project" value="TreeGrafter"/>
</dbReference>
<dbReference type="Proteomes" id="UP001302316">
    <property type="component" value="Unassembled WGS sequence"/>
</dbReference>
<dbReference type="PANTHER" id="PTHR43048:SF5">
    <property type="entry name" value="BLR5325 PROTEIN"/>
    <property type="match status" value="1"/>
</dbReference>
<dbReference type="PROSITE" id="PS51819">
    <property type="entry name" value="VOC"/>
    <property type="match status" value="1"/>
</dbReference>
<organism evidence="3 4">
    <name type="scientific">Natronospira elongata</name>
    <dbReference type="NCBI Taxonomy" id="3110268"/>
    <lineage>
        <taxon>Bacteria</taxon>
        <taxon>Pseudomonadati</taxon>
        <taxon>Pseudomonadota</taxon>
        <taxon>Gammaproteobacteria</taxon>
        <taxon>Natronospirales</taxon>
        <taxon>Natronospiraceae</taxon>
        <taxon>Natronospira</taxon>
    </lineage>
</organism>
<accession>A0AAP6JDA0</accession>